<evidence type="ECO:0000256" key="1">
    <source>
        <dbReference type="SAM" id="Coils"/>
    </source>
</evidence>
<dbReference type="AlphaFoldDB" id="A0A6C0LBK3"/>
<evidence type="ECO:0000313" key="2">
    <source>
        <dbReference type="EMBL" id="QHU27071.1"/>
    </source>
</evidence>
<accession>A0A6C0LBK3</accession>
<protein>
    <submittedName>
        <fullName evidence="2">Uncharacterized protein</fullName>
    </submittedName>
</protein>
<keyword evidence="1" id="KW-0175">Coiled coil</keyword>
<reference evidence="2" key="1">
    <citation type="journal article" date="2020" name="Nature">
        <title>Giant virus diversity and host interactions through global metagenomics.</title>
        <authorList>
            <person name="Schulz F."/>
            <person name="Roux S."/>
            <person name="Paez-Espino D."/>
            <person name="Jungbluth S."/>
            <person name="Walsh D.A."/>
            <person name="Denef V.J."/>
            <person name="McMahon K.D."/>
            <person name="Konstantinidis K.T."/>
            <person name="Eloe-Fadrosh E.A."/>
            <person name="Kyrpides N.C."/>
            <person name="Woyke T."/>
        </authorList>
    </citation>
    <scope>NUCLEOTIDE SEQUENCE</scope>
    <source>
        <strain evidence="2">GVMAG-M-3300027763-16</strain>
    </source>
</reference>
<name>A0A6C0LBK3_9ZZZZ</name>
<dbReference type="EMBL" id="MN740451">
    <property type="protein sequence ID" value="QHU27071.1"/>
    <property type="molecule type" value="Genomic_DNA"/>
</dbReference>
<proteinExistence type="predicted"/>
<sequence>MARNLRRALADSKATADFYGFTPAELKEYENIPRIQDKKQQIEVEKKLLEKIGISIERIEISIGRQYSIITELNRESDNSNYKLSTIKSKTQKSKNLINANNEKLKESIFIERSNMRELEHNLNEFKKEKGRVERKITRLMEELETLQKGGKKRVVKRKARSVRPVIRRKPTVARRRI</sequence>
<feature type="coiled-coil region" evidence="1">
    <location>
        <begin position="109"/>
        <end position="150"/>
    </location>
</feature>
<organism evidence="2">
    <name type="scientific">viral metagenome</name>
    <dbReference type="NCBI Taxonomy" id="1070528"/>
    <lineage>
        <taxon>unclassified sequences</taxon>
        <taxon>metagenomes</taxon>
        <taxon>organismal metagenomes</taxon>
    </lineage>
</organism>